<dbReference type="PROSITE" id="PS51387">
    <property type="entry name" value="FAD_PCMH"/>
    <property type="match status" value="1"/>
</dbReference>
<feature type="domain" description="FAD-binding PCMH-type" evidence="2">
    <location>
        <begin position="31"/>
        <end position="200"/>
    </location>
</feature>
<dbReference type="EMBL" id="JACHVS010000005">
    <property type="protein sequence ID" value="MBB2997577.1"/>
    <property type="molecule type" value="Genomic_DNA"/>
</dbReference>
<dbReference type="InterPro" id="IPR036318">
    <property type="entry name" value="FAD-bd_PCMH-like_sf"/>
</dbReference>
<dbReference type="InterPro" id="IPR010031">
    <property type="entry name" value="FAD_lactone_oxidase-like"/>
</dbReference>
<reference evidence="3 4" key="1">
    <citation type="submission" date="2020-08" db="EMBL/GenBank/DDBJ databases">
        <title>Sequencing the genomes of 1000 actinobacteria strains.</title>
        <authorList>
            <person name="Klenk H.-P."/>
        </authorList>
    </citation>
    <scope>NUCLEOTIDE SEQUENCE [LARGE SCALE GENOMIC DNA]</scope>
    <source>
        <strain evidence="3 4">DSM 22826</strain>
    </source>
</reference>
<dbReference type="GO" id="GO:0016899">
    <property type="term" value="F:oxidoreductase activity, acting on the CH-OH group of donors, oxygen as acceptor"/>
    <property type="evidence" value="ECO:0007669"/>
    <property type="project" value="InterPro"/>
</dbReference>
<evidence type="ECO:0000313" key="4">
    <source>
        <dbReference type="Proteomes" id="UP000523000"/>
    </source>
</evidence>
<dbReference type="Proteomes" id="UP000523000">
    <property type="component" value="Unassembled WGS sequence"/>
</dbReference>
<protein>
    <submittedName>
        <fullName evidence="3">Decaprenylphospho-beta-D-ribofuranose 2-oxidase</fullName>
        <ecNumber evidence="3">1.1.98.3</ecNumber>
    </submittedName>
</protein>
<gene>
    <name evidence="3" type="ORF">E9229_003849</name>
</gene>
<dbReference type="InterPro" id="IPR006094">
    <property type="entry name" value="Oxid_FAD_bind_N"/>
</dbReference>
<dbReference type="Pfam" id="PF01565">
    <property type="entry name" value="FAD_binding_4"/>
    <property type="match status" value="1"/>
</dbReference>
<dbReference type="Gene3D" id="3.30.465.10">
    <property type="match status" value="1"/>
</dbReference>
<keyword evidence="3" id="KW-0560">Oxidoreductase</keyword>
<proteinExistence type="predicted"/>
<dbReference type="SUPFAM" id="SSF56176">
    <property type="entry name" value="FAD-binding/transporter-associated domain-like"/>
    <property type="match status" value="1"/>
</dbReference>
<dbReference type="RefSeq" id="WP_183513238.1">
    <property type="nucleotide sequence ID" value="NZ_BAABGK010000100.1"/>
</dbReference>
<dbReference type="GO" id="GO:0071949">
    <property type="term" value="F:FAD binding"/>
    <property type="evidence" value="ECO:0007669"/>
    <property type="project" value="InterPro"/>
</dbReference>
<dbReference type="PANTHER" id="PTHR43762:SF1">
    <property type="entry name" value="D-ARABINONO-1,4-LACTONE OXIDASE"/>
    <property type="match status" value="1"/>
</dbReference>
<accession>A0A839QNT1</accession>
<dbReference type="InterPro" id="IPR016166">
    <property type="entry name" value="FAD-bd_PCMH"/>
</dbReference>
<evidence type="ECO:0000256" key="1">
    <source>
        <dbReference type="SAM" id="MobiDB-lite"/>
    </source>
</evidence>
<evidence type="ECO:0000313" key="3">
    <source>
        <dbReference type="EMBL" id="MBB2997577.1"/>
    </source>
</evidence>
<comment type="caution">
    <text evidence="3">The sequence shown here is derived from an EMBL/GenBank/DDBJ whole genome shotgun (WGS) entry which is preliminary data.</text>
</comment>
<organism evidence="3 4">
    <name type="scientific">Paeniglutamicibacter cryotolerans</name>
    <dbReference type="NCBI Taxonomy" id="670079"/>
    <lineage>
        <taxon>Bacteria</taxon>
        <taxon>Bacillati</taxon>
        <taxon>Actinomycetota</taxon>
        <taxon>Actinomycetes</taxon>
        <taxon>Micrococcales</taxon>
        <taxon>Micrococcaceae</taxon>
        <taxon>Paeniglutamicibacter</taxon>
    </lineage>
</organism>
<evidence type="ECO:0000259" key="2">
    <source>
        <dbReference type="PROSITE" id="PS51387"/>
    </source>
</evidence>
<feature type="region of interest" description="Disordered" evidence="1">
    <location>
        <begin position="1"/>
        <end position="23"/>
    </location>
</feature>
<dbReference type="InterPro" id="IPR016169">
    <property type="entry name" value="FAD-bd_PCMH_sub2"/>
</dbReference>
<dbReference type="EC" id="1.1.98.3" evidence="3"/>
<dbReference type="PANTHER" id="PTHR43762">
    <property type="entry name" value="L-GULONOLACTONE OXIDASE"/>
    <property type="match status" value="1"/>
</dbReference>
<keyword evidence="4" id="KW-1185">Reference proteome</keyword>
<sequence>MKASDPQSAKVPSDNQEESAFTHQSTINGWGRTTSTRVHLECPTSEHRLQDLLTTSLGPVTVRGAGRSYGDAAIGPHTIDLTGLATIRSFDPATGIIFSDAGATLQALHQVSVPQGWALPVLPGTSRITLGGAIASDVHGKNHMHQGSFGHHVLEMELMLASGSLLRISPDTHSEEFCATVGGMGLTGVIVSAAIQLLCTETPYLRVFRRKAETLEAAMDLITDSIRTPSHAVAWVDATREDLRGLVEVSTPASTQMLSERMKNKLPPAPGISMRNIRTFPGRGIVNDRSIRWANAVRWNLPLGAGPRIVHFTAALNPLDGASFWPAAFGSQGLIQYQFCVPTCSHPVLREILEGLQSSGLIPALAVLKRFGACGNGLLSFPQPGWTLALDFPAHYPGLAAALGHLDTVVANAGGRVYLSKDNRLPAEMVPLMYPQLQRWQGTRARLDPTHKMGSLLSQRLNLLEL</sequence>
<dbReference type="AlphaFoldDB" id="A0A839QNT1"/>
<name>A0A839QNT1_9MICC</name>